<comment type="caution">
    <text evidence="2">The sequence shown here is derived from an EMBL/GenBank/DDBJ whole genome shotgun (WGS) entry which is preliminary data.</text>
</comment>
<keyword evidence="3" id="KW-1185">Reference proteome</keyword>
<reference evidence="2" key="1">
    <citation type="submission" date="2020-08" db="EMBL/GenBank/DDBJ databases">
        <title>Multicomponent nature underlies the extraordinary mechanical properties of spider dragline silk.</title>
        <authorList>
            <person name="Kono N."/>
            <person name="Nakamura H."/>
            <person name="Mori M."/>
            <person name="Yoshida Y."/>
            <person name="Ohtoshi R."/>
            <person name="Malay A.D."/>
            <person name="Moran D.A.P."/>
            <person name="Tomita M."/>
            <person name="Numata K."/>
            <person name="Arakawa K."/>
        </authorList>
    </citation>
    <scope>NUCLEOTIDE SEQUENCE</scope>
</reference>
<evidence type="ECO:0000259" key="1">
    <source>
        <dbReference type="SMART" id="SM00596"/>
    </source>
</evidence>
<dbReference type="InterPro" id="IPR006579">
    <property type="entry name" value="Pre_C2HC_dom"/>
</dbReference>
<evidence type="ECO:0000313" key="3">
    <source>
        <dbReference type="Proteomes" id="UP000887013"/>
    </source>
</evidence>
<accession>A0A8X6MI46</accession>
<feature type="domain" description="Pre-C2HC" evidence="1">
    <location>
        <begin position="34"/>
        <end position="102"/>
    </location>
</feature>
<sequence length="134" mass="15156">MESATTSEELLHIANCVEANLSDSLTNPQQNDELKETAKELSEKNITVDEIHVLTNKRNGYPMPLFLATPAKKADNQKIYNVTQLGCVEVKVEALRKKHGPTQCFCCQGIFHSYQFCTRKPRCVKCTRNPLTKE</sequence>
<protein>
    <recommendedName>
        <fullName evidence="1">Pre-C2HC domain-containing protein</fullName>
    </recommendedName>
</protein>
<gene>
    <name evidence="2" type="ORF">NPIL_559791</name>
</gene>
<name>A0A8X6MI46_NEPPI</name>
<dbReference type="Proteomes" id="UP000887013">
    <property type="component" value="Unassembled WGS sequence"/>
</dbReference>
<dbReference type="Pfam" id="PF07530">
    <property type="entry name" value="PRE_C2HC"/>
    <property type="match status" value="1"/>
</dbReference>
<organism evidence="2 3">
    <name type="scientific">Nephila pilipes</name>
    <name type="common">Giant wood spider</name>
    <name type="synonym">Nephila maculata</name>
    <dbReference type="NCBI Taxonomy" id="299642"/>
    <lineage>
        <taxon>Eukaryota</taxon>
        <taxon>Metazoa</taxon>
        <taxon>Ecdysozoa</taxon>
        <taxon>Arthropoda</taxon>
        <taxon>Chelicerata</taxon>
        <taxon>Arachnida</taxon>
        <taxon>Araneae</taxon>
        <taxon>Araneomorphae</taxon>
        <taxon>Entelegynae</taxon>
        <taxon>Araneoidea</taxon>
        <taxon>Nephilidae</taxon>
        <taxon>Nephila</taxon>
    </lineage>
</organism>
<dbReference type="OrthoDB" id="8123891at2759"/>
<evidence type="ECO:0000313" key="2">
    <source>
        <dbReference type="EMBL" id="GFS55490.1"/>
    </source>
</evidence>
<dbReference type="SMART" id="SM00596">
    <property type="entry name" value="PRE_C2HC"/>
    <property type="match status" value="1"/>
</dbReference>
<dbReference type="AlphaFoldDB" id="A0A8X6MI46"/>
<proteinExistence type="predicted"/>
<dbReference type="EMBL" id="BMAW01092570">
    <property type="protein sequence ID" value="GFS55490.1"/>
    <property type="molecule type" value="Genomic_DNA"/>
</dbReference>